<feature type="chain" id="PRO_5021424220" description="CUB domain-containing protein" evidence="3">
    <location>
        <begin position="34"/>
        <end position="177"/>
    </location>
</feature>
<sequence length="177" mass="19320">MKTKNRKNNTMNYKSLLFALFLYACRLPRGTDAQQSLCGPGTLNLGPSETSLNVPTSGNFTNVTKCEYTVTGDAGKRITIMITSLNLGAGGNCDNDYIKVANTKAELASTQMYTCGDKGQNFTVNSNQMAIEIQVTNELSKDFVKAILVQNGCNPVTTFLHWISLILVSCFSVDHML</sequence>
<dbReference type="PROSITE" id="PS51257">
    <property type="entry name" value="PROKAR_LIPOPROTEIN"/>
    <property type="match status" value="1"/>
</dbReference>
<feature type="domain" description="CUB" evidence="4">
    <location>
        <begin position="38"/>
        <end position="151"/>
    </location>
</feature>
<accession>A0A504YTP0</accession>
<feature type="signal peptide" evidence="3">
    <location>
        <begin position="1"/>
        <end position="33"/>
    </location>
</feature>
<dbReference type="Pfam" id="PF00431">
    <property type="entry name" value="CUB"/>
    <property type="match status" value="1"/>
</dbReference>
<dbReference type="InterPro" id="IPR035914">
    <property type="entry name" value="Sperma_CUB_dom_sf"/>
</dbReference>
<dbReference type="SUPFAM" id="SSF49854">
    <property type="entry name" value="Spermadhesin, CUB domain"/>
    <property type="match status" value="1"/>
</dbReference>
<dbReference type="EMBL" id="SUNJ01004989">
    <property type="protein sequence ID" value="TPP63995.1"/>
    <property type="molecule type" value="Genomic_DNA"/>
</dbReference>
<dbReference type="AlphaFoldDB" id="A0A504YTP0"/>
<comment type="caution">
    <text evidence="2">Lacks conserved residue(s) required for the propagation of feature annotation.</text>
</comment>
<evidence type="ECO:0000313" key="6">
    <source>
        <dbReference type="Proteomes" id="UP000316759"/>
    </source>
</evidence>
<proteinExistence type="predicted"/>
<evidence type="ECO:0000256" key="1">
    <source>
        <dbReference type="ARBA" id="ARBA00023157"/>
    </source>
</evidence>
<dbReference type="Proteomes" id="UP000316759">
    <property type="component" value="Unassembled WGS sequence"/>
</dbReference>
<dbReference type="OrthoDB" id="10477294at2759"/>
<protein>
    <recommendedName>
        <fullName evidence="4">CUB domain-containing protein</fullName>
    </recommendedName>
</protein>
<evidence type="ECO:0000256" key="3">
    <source>
        <dbReference type="SAM" id="SignalP"/>
    </source>
</evidence>
<evidence type="ECO:0000259" key="4">
    <source>
        <dbReference type="PROSITE" id="PS01180"/>
    </source>
</evidence>
<keyword evidence="1" id="KW-1015">Disulfide bond</keyword>
<reference evidence="5 6" key="1">
    <citation type="submission" date="2019-04" db="EMBL/GenBank/DDBJ databases">
        <title>Annotation for the trematode Fasciola gigantica.</title>
        <authorList>
            <person name="Choi Y.-J."/>
        </authorList>
    </citation>
    <scope>NUCLEOTIDE SEQUENCE [LARGE SCALE GENOMIC DNA]</scope>
    <source>
        <strain evidence="5">Uganda_cow_1</strain>
    </source>
</reference>
<keyword evidence="3" id="KW-0732">Signal</keyword>
<dbReference type="PROSITE" id="PS01180">
    <property type="entry name" value="CUB"/>
    <property type="match status" value="1"/>
</dbReference>
<dbReference type="CDD" id="cd00041">
    <property type="entry name" value="CUB"/>
    <property type="match status" value="1"/>
</dbReference>
<gene>
    <name evidence="5" type="ORF">FGIG_03242</name>
</gene>
<name>A0A504YTP0_FASGI</name>
<organism evidence="5 6">
    <name type="scientific">Fasciola gigantica</name>
    <name type="common">Giant liver fluke</name>
    <dbReference type="NCBI Taxonomy" id="46835"/>
    <lineage>
        <taxon>Eukaryota</taxon>
        <taxon>Metazoa</taxon>
        <taxon>Spiralia</taxon>
        <taxon>Lophotrochozoa</taxon>
        <taxon>Platyhelminthes</taxon>
        <taxon>Trematoda</taxon>
        <taxon>Digenea</taxon>
        <taxon>Plagiorchiida</taxon>
        <taxon>Echinostomata</taxon>
        <taxon>Echinostomatoidea</taxon>
        <taxon>Fasciolidae</taxon>
        <taxon>Fasciola</taxon>
    </lineage>
</organism>
<dbReference type="InterPro" id="IPR000859">
    <property type="entry name" value="CUB_dom"/>
</dbReference>
<keyword evidence="6" id="KW-1185">Reference proteome</keyword>
<evidence type="ECO:0000313" key="5">
    <source>
        <dbReference type="EMBL" id="TPP63995.1"/>
    </source>
</evidence>
<evidence type="ECO:0000256" key="2">
    <source>
        <dbReference type="PROSITE-ProRule" id="PRU00059"/>
    </source>
</evidence>
<dbReference type="Gene3D" id="2.60.120.290">
    <property type="entry name" value="Spermadhesin, CUB domain"/>
    <property type="match status" value="1"/>
</dbReference>
<comment type="caution">
    <text evidence="5">The sequence shown here is derived from an EMBL/GenBank/DDBJ whole genome shotgun (WGS) entry which is preliminary data.</text>
</comment>